<sequence>MDYACGEGGADCEQIRSDGSCYFPNNVFSHSSFAFNSYWQKNKNNGDDDDDVDDDDDDDDGDDGGEEETGWRGRGDGMVEKTG</sequence>
<feature type="compositionally biased region" description="Acidic residues" evidence="2">
    <location>
        <begin position="47"/>
        <end position="68"/>
    </location>
</feature>
<name>A0AAP0KPH0_9MAGN</name>
<organism evidence="4 5">
    <name type="scientific">Stephania japonica</name>
    <dbReference type="NCBI Taxonomy" id="461633"/>
    <lineage>
        <taxon>Eukaryota</taxon>
        <taxon>Viridiplantae</taxon>
        <taxon>Streptophyta</taxon>
        <taxon>Embryophyta</taxon>
        <taxon>Tracheophyta</taxon>
        <taxon>Spermatophyta</taxon>
        <taxon>Magnoliopsida</taxon>
        <taxon>Ranunculales</taxon>
        <taxon>Menispermaceae</taxon>
        <taxon>Menispermoideae</taxon>
        <taxon>Cissampelideae</taxon>
        <taxon>Stephania</taxon>
    </lineage>
</organism>
<proteinExistence type="predicted"/>
<keyword evidence="1" id="KW-0732">Signal</keyword>
<evidence type="ECO:0000259" key="3">
    <source>
        <dbReference type="SMART" id="SM00768"/>
    </source>
</evidence>
<dbReference type="AlphaFoldDB" id="A0AAP0KPH0"/>
<dbReference type="Proteomes" id="UP001417504">
    <property type="component" value="Unassembled WGS sequence"/>
</dbReference>
<dbReference type="PANTHER" id="PTHR31044:SF140">
    <property type="entry name" value="EXPRESSED PROTEIN"/>
    <property type="match status" value="1"/>
</dbReference>
<keyword evidence="5" id="KW-1185">Reference proteome</keyword>
<reference evidence="4 5" key="1">
    <citation type="submission" date="2024-01" db="EMBL/GenBank/DDBJ databases">
        <title>Genome assemblies of Stephania.</title>
        <authorList>
            <person name="Yang L."/>
        </authorList>
    </citation>
    <scope>NUCLEOTIDE SEQUENCE [LARGE SCALE GENOMIC DNA]</scope>
    <source>
        <strain evidence="4">QJT</strain>
        <tissue evidence="4">Leaf</tissue>
    </source>
</reference>
<evidence type="ECO:0000313" key="5">
    <source>
        <dbReference type="Proteomes" id="UP001417504"/>
    </source>
</evidence>
<dbReference type="InterPro" id="IPR012946">
    <property type="entry name" value="X8"/>
</dbReference>
<feature type="compositionally biased region" description="Basic and acidic residues" evidence="2">
    <location>
        <begin position="69"/>
        <end position="83"/>
    </location>
</feature>
<gene>
    <name evidence="4" type="ORF">Sjap_002594</name>
</gene>
<comment type="caution">
    <text evidence="4">The sequence shown here is derived from an EMBL/GenBank/DDBJ whole genome shotgun (WGS) entry which is preliminary data.</text>
</comment>
<dbReference type="EMBL" id="JBBNAE010000001">
    <property type="protein sequence ID" value="KAK9155114.1"/>
    <property type="molecule type" value="Genomic_DNA"/>
</dbReference>
<dbReference type="PANTHER" id="PTHR31044">
    <property type="entry name" value="BETA-1,3 GLUCANASE"/>
    <property type="match status" value="1"/>
</dbReference>
<dbReference type="Pfam" id="PF07983">
    <property type="entry name" value="X8"/>
    <property type="match status" value="1"/>
</dbReference>
<protein>
    <recommendedName>
        <fullName evidence="3">X8 domain-containing protein</fullName>
    </recommendedName>
</protein>
<evidence type="ECO:0000313" key="4">
    <source>
        <dbReference type="EMBL" id="KAK9155114.1"/>
    </source>
</evidence>
<feature type="region of interest" description="Disordered" evidence="2">
    <location>
        <begin position="39"/>
        <end position="83"/>
    </location>
</feature>
<feature type="domain" description="X8" evidence="3">
    <location>
        <begin position="1"/>
        <end position="54"/>
    </location>
</feature>
<dbReference type="GO" id="GO:0009506">
    <property type="term" value="C:plasmodesma"/>
    <property type="evidence" value="ECO:0007669"/>
    <property type="project" value="UniProtKB-ARBA"/>
</dbReference>
<accession>A0AAP0KPH0</accession>
<dbReference type="InterPro" id="IPR044788">
    <property type="entry name" value="X8_dom_prot"/>
</dbReference>
<evidence type="ECO:0000256" key="1">
    <source>
        <dbReference type="ARBA" id="ARBA00022729"/>
    </source>
</evidence>
<dbReference type="SMART" id="SM00768">
    <property type="entry name" value="X8"/>
    <property type="match status" value="1"/>
</dbReference>
<evidence type="ECO:0000256" key="2">
    <source>
        <dbReference type="SAM" id="MobiDB-lite"/>
    </source>
</evidence>